<sequence length="206" mass="21265">MGGAILSSTAINGLLRSAPGAISSGEGQSNRTASMKELFPGAVYTPAGEGGQTGPKPLTLTKTIDIAAPADAVWEIISEFGDITWLPLVKSSSADRGNNPGSIRVLDLGGPKITEELTAYNAAARSYSYKFTPDAENTQIVPAGDYRSTITVEAAGAGARIVWQGFFTRLSPFDTLPAGQGDEDAIAAVTGVYDAGLIALKQKAEG</sequence>
<dbReference type="InterPro" id="IPR019587">
    <property type="entry name" value="Polyketide_cyclase/dehydratase"/>
</dbReference>
<protein>
    <recommendedName>
        <fullName evidence="3">SRPBCC family protein</fullName>
    </recommendedName>
</protein>
<dbReference type="PANTHER" id="PTHR39332">
    <property type="entry name" value="BLL4707 PROTEIN"/>
    <property type="match status" value="1"/>
</dbReference>
<dbReference type="AlphaFoldDB" id="A0AAC9KDX6"/>
<dbReference type="Proteomes" id="UP000182373">
    <property type="component" value="Chromosome"/>
</dbReference>
<dbReference type="CDD" id="cd07821">
    <property type="entry name" value="PYR_PYL_RCAR_like"/>
    <property type="match status" value="1"/>
</dbReference>
<dbReference type="Gene3D" id="3.30.530.20">
    <property type="match status" value="1"/>
</dbReference>
<dbReference type="Pfam" id="PF10604">
    <property type="entry name" value="Polyketide_cyc2"/>
    <property type="match status" value="1"/>
</dbReference>
<dbReference type="EMBL" id="CP018191">
    <property type="protein sequence ID" value="APH55342.1"/>
    <property type="molecule type" value="Genomic_DNA"/>
</dbReference>
<dbReference type="PANTHER" id="PTHR39332:SF7">
    <property type="entry name" value="SRPBCC FAMILY PROTEIN"/>
    <property type="match status" value="1"/>
</dbReference>
<reference evidence="2" key="1">
    <citation type="submission" date="2016-11" db="EMBL/GenBank/DDBJ databases">
        <title>Comparative genomic and phenotypic analysis of Granulibacter bethesdensis clinical isolates from patients with chronic granulomatous disease.</title>
        <authorList>
            <person name="Zarember K.A."/>
            <person name="Porcella S.F."/>
            <person name="Chu J."/>
            <person name="Ding L."/>
            <person name="Dahlstrom E."/>
            <person name="Barbian K."/>
            <person name="Martens C."/>
            <person name="Sykora L."/>
            <person name="Kramer S."/>
            <person name="Pettinato A.M."/>
            <person name="Hong H."/>
            <person name="Wald G."/>
            <person name="Berg L.J."/>
            <person name="Rogge L.S."/>
            <person name="Greenberg D.E."/>
            <person name="Falcone E.L."/>
            <person name="Neves J.F."/>
            <person name="Simoes M.J."/>
            <person name="Casal M."/>
            <person name="Rodriguez-Lopez F.C."/>
            <person name="Zelazny A."/>
            <person name="Gallin J.I."/>
            <person name="Holland S.M."/>
        </authorList>
    </citation>
    <scope>NUCLEOTIDE SEQUENCE [LARGE SCALE GENOMIC DNA]</scope>
    <source>
        <strain evidence="2">NIH9.1</strain>
    </source>
</reference>
<gene>
    <name evidence="1" type="ORF">GbCGDNIH9_2027</name>
</gene>
<accession>A0AAC9KDX6</accession>
<evidence type="ECO:0000313" key="2">
    <source>
        <dbReference type="Proteomes" id="UP000182373"/>
    </source>
</evidence>
<dbReference type="SUPFAM" id="SSF55961">
    <property type="entry name" value="Bet v1-like"/>
    <property type="match status" value="1"/>
</dbReference>
<evidence type="ECO:0000313" key="1">
    <source>
        <dbReference type="EMBL" id="APH55342.1"/>
    </source>
</evidence>
<proteinExistence type="predicted"/>
<evidence type="ECO:0008006" key="3">
    <source>
        <dbReference type="Google" id="ProtNLM"/>
    </source>
</evidence>
<dbReference type="InterPro" id="IPR023393">
    <property type="entry name" value="START-like_dom_sf"/>
</dbReference>
<name>A0AAC9KDX6_9PROT</name>
<organism evidence="1 2">
    <name type="scientific">Granulibacter bethesdensis</name>
    <dbReference type="NCBI Taxonomy" id="364410"/>
    <lineage>
        <taxon>Bacteria</taxon>
        <taxon>Pseudomonadati</taxon>
        <taxon>Pseudomonadota</taxon>
        <taxon>Alphaproteobacteria</taxon>
        <taxon>Acetobacterales</taxon>
        <taxon>Acetobacteraceae</taxon>
        <taxon>Granulibacter</taxon>
    </lineage>
</organism>